<dbReference type="Gene3D" id="3.30.420.10">
    <property type="entry name" value="Ribonuclease H-like superfamily/Ribonuclease H"/>
    <property type="match status" value="1"/>
</dbReference>
<name>A0AAV4HMF1_9GAST</name>
<feature type="compositionally biased region" description="Polar residues" evidence="1">
    <location>
        <begin position="232"/>
        <end position="256"/>
    </location>
</feature>
<dbReference type="EMBL" id="BMAT01005657">
    <property type="protein sequence ID" value="GFR97880.1"/>
    <property type="molecule type" value="Genomic_DNA"/>
</dbReference>
<dbReference type="InterPro" id="IPR036397">
    <property type="entry name" value="RNaseH_sf"/>
</dbReference>
<dbReference type="GO" id="GO:0003676">
    <property type="term" value="F:nucleic acid binding"/>
    <property type="evidence" value="ECO:0007669"/>
    <property type="project" value="InterPro"/>
</dbReference>
<evidence type="ECO:0000313" key="2">
    <source>
        <dbReference type="EMBL" id="GFR97880.1"/>
    </source>
</evidence>
<dbReference type="InterPro" id="IPR050951">
    <property type="entry name" value="Retrovirus_Pol_polyprotein"/>
</dbReference>
<organism evidence="2 3">
    <name type="scientific">Elysia marginata</name>
    <dbReference type="NCBI Taxonomy" id="1093978"/>
    <lineage>
        <taxon>Eukaryota</taxon>
        <taxon>Metazoa</taxon>
        <taxon>Spiralia</taxon>
        <taxon>Lophotrochozoa</taxon>
        <taxon>Mollusca</taxon>
        <taxon>Gastropoda</taxon>
        <taxon>Heterobranchia</taxon>
        <taxon>Euthyneura</taxon>
        <taxon>Panpulmonata</taxon>
        <taxon>Sacoglossa</taxon>
        <taxon>Placobranchoidea</taxon>
        <taxon>Plakobranchidae</taxon>
        <taxon>Elysia</taxon>
    </lineage>
</organism>
<evidence type="ECO:0000313" key="3">
    <source>
        <dbReference type="Proteomes" id="UP000762676"/>
    </source>
</evidence>
<dbReference type="InterPro" id="IPR012337">
    <property type="entry name" value="RNaseH-like_sf"/>
</dbReference>
<dbReference type="AlphaFoldDB" id="A0AAV4HMF1"/>
<evidence type="ECO:0000256" key="1">
    <source>
        <dbReference type="SAM" id="MobiDB-lite"/>
    </source>
</evidence>
<dbReference type="PANTHER" id="PTHR37984">
    <property type="entry name" value="PROTEIN CBG26694"/>
    <property type="match status" value="1"/>
</dbReference>
<protein>
    <submittedName>
        <fullName evidence="2">Integrase core domain</fullName>
    </submittedName>
</protein>
<keyword evidence="3" id="KW-1185">Reference proteome</keyword>
<dbReference type="SUPFAM" id="SSF53098">
    <property type="entry name" value="Ribonuclease H-like"/>
    <property type="match status" value="1"/>
</dbReference>
<gene>
    <name evidence="2" type="ORF">ElyMa_002756300</name>
</gene>
<feature type="region of interest" description="Disordered" evidence="1">
    <location>
        <begin position="169"/>
        <end position="267"/>
    </location>
</feature>
<accession>A0AAV4HMF1</accession>
<reference evidence="2 3" key="1">
    <citation type="journal article" date="2021" name="Elife">
        <title>Chloroplast acquisition without the gene transfer in kleptoplastic sea slugs, Plakobranchus ocellatus.</title>
        <authorList>
            <person name="Maeda T."/>
            <person name="Takahashi S."/>
            <person name="Yoshida T."/>
            <person name="Shimamura S."/>
            <person name="Takaki Y."/>
            <person name="Nagai Y."/>
            <person name="Toyoda A."/>
            <person name="Suzuki Y."/>
            <person name="Arimoto A."/>
            <person name="Ishii H."/>
            <person name="Satoh N."/>
            <person name="Nishiyama T."/>
            <person name="Hasebe M."/>
            <person name="Maruyama T."/>
            <person name="Minagawa J."/>
            <person name="Obokata J."/>
            <person name="Shigenobu S."/>
        </authorList>
    </citation>
    <scope>NUCLEOTIDE SEQUENCE [LARGE SCALE GENOMIC DNA]</scope>
</reference>
<comment type="caution">
    <text evidence="2">The sequence shown here is derived from an EMBL/GenBank/DDBJ whole genome shotgun (WGS) entry which is preliminary data.</text>
</comment>
<sequence length="267" mass="29675">MEFQTFAKQWSFQHKRIAPGNSRANGQAEAAVKVIKNLMIKSHKYGDDQYLALLNLRNTPNEGMVTSPIQRLIGRRTQSVLPAMPAVLKPSKIPIREHSKLQWKRHQAAQHLCTQSQLLALKPGDHVRMQPIDGRKEWRPRTVTKALPFNNYEVWDGNRSFTRARRLLRKKPSPEPAVPTNNHQLLGTTPAVPVPLRTPPARANQHTEGYDGSDDEPAPSTVPASPVIGTPQLANSSSSTQPPELPVSSSTQTRSGRTVKPPSKLNL</sequence>
<proteinExistence type="predicted"/>
<dbReference type="PANTHER" id="PTHR37984:SF8">
    <property type="entry name" value="CCHC-TYPE DOMAIN-CONTAINING PROTEIN"/>
    <property type="match status" value="1"/>
</dbReference>
<dbReference type="Proteomes" id="UP000762676">
    <property type="component" value="Unassembled WGS sequence"/>
</dbReference>